<name>A0AAD5QB60_PARTN</name>
<protein>
    <submittedName>
        <fullName evidence="1">Uncharacterized protein</fullName>
    </submittedName>
</protein>
<dbReference type="Proteomes" id="UP001196413">
    <property type="component" value="Unassembled WGS sequence"/>
</dbReference>
<dbReference type="AlphaFoldDB" id="A0AAD5QB60"/>
<proteinExistence type="predicted"/>
<sequence length="92" mass="10336">MSYVQLLVSLKCAFESNYSSFGEWCKESNSAVRSASELALVYAFHFQDGQDEFDAYLQSVEGAAKTVLSELQPALRRVVKTLIWLSNQSVTF</sequence>
<dbReference type="Pfam" id="PF25801">
    <property type="entry name" value="HEAT_GCN1_C_2"/>
    <property type="match status" value="1"/>
</dbReference>
<gene>
    <name evidence="1" type="ORF">KIN20_000003</name>
</gene>
<keyword evidence="2" id="KW-1185">Reference proteome</keyword>
<reference evidence="1" key="1">
    <citation type="submission" date="2021-06" db="EMBL/GenBank/DDBJ databases">
        <title>Parelaphostrongylus tenuis whole genome reference sequence.</title>
        <authorList>
            <person name="Garwood T.J."/>
            <person name="Larsen P.A."/>
            <person name="Fountain-Jones N.M."/>
            <person name="Garbe J.R."/>
            <person name="Macchietto M.G."/>
            <person name="Kania S.A."/>
            <person name="Gerhold R.W."/>
            <person name="Richards J.E."/>
            <person name="Wolf T.M."/>
        </authorList>
    </citation>
    <scope>NUCLEOTIDE SEQUENCE</scope>
    <source>
        <strain evidence="1">MNPRO001-30</strain>
        <tissue evidence="1">Meninges</tissue>
    </source>
</reference>
<evidence type="ECO:0000313" key="1">
    <source>
        <dbReference type="EMBL" id="KAJ1345463.1"/>
    </source>
</evidence>
<organism evidence="1 2">
    <name type="scientific">Parelaphostrongylus tenuis</name>
    <name type="common">Meningeal worm</name>
    <dbReference type="NCBI Taxonomy" id="148309"/>
    <lineage>
        <taxon>Eukaryota</taxon>
        <taxon>Metazoa</taxon>
        <taxon>Ecdysozoa</taxon>
        <taxon>Nematoda</taxon>
        <taxon>Chromadorea</taxon>
        <taxon>Rhabditida</taxon>
        <taxon>Rhabditina</taxon>
        <taxon>Rhabditomorpha</taxon>
        <taxon>Strongyloidea</taxon>
        <taxon>Metastrongylidae</taxon>
        <taxon>Parelaphostrongylus</taxon>
    </lineage>
</organism>
<accession>A0AAD5QB60</accession>
<evidence type="ECO:0000313" key="2">
    <source>
        <dbReference type="Proteomes" id="UP001196413"/>
    </source>
</evidence>
<dbReference type="EMBL" id="JAHQIW010000001">
    <property type="protein sequence ID" value="KAJ1345463.1"/>
    <property type="molecule type" value="Genomic_DNA"/>
</dbReference>
<comment type="caution">
    <text evidence="1">The sequence shown here is derived from an EMBL/GenBank/DDBJ whole genome shotgun (WGS) entry which is preliminary data.</text>
</comment>